<comment type="caution">
    <text evidence="2">The sequence shown here is derived from an EMBL/GenBank/DDBJ whole genome shotgun (WGS) entry which is preliminary data.</text>
</comment>
<evidence type="ECO:0000256" key="1">
    <source>
        <dbReference type="SAM" id="MobiDB-lite"/>
    </source>
</evidence>
<protein>
    <submittedName>
        <fullName evidence="2">Uncharacterized protein</fullName>
    </submittedName>
</protein>
<feature type="compositionally biased region" description="Basic and acidic residues" evidence="1">
    <location>
        <begin position="123"/>
        <end position="133"/>
    </location>
</feature>
<feature type="compositionally biased region" description="Basic and acidic residues" evidence="1">
    <location>
        <begin position="34"/>
        <end position="50"/>
    </location>
</feature>
<evidence type="ECO:0000313" key="2">
    <source>
        <dbReference type="EMBL" id="CAI8024176.1"/>
    </source>
</evidence>
<dbReference type="Proteomes" id="UP001174909">
    <property type="component" value="Unassembled WGS sequence"/>
</dbReference>
<accession>A0AA35WP98</accession>
<feature type="compositionally biased region" description="Low complexity" evidence="1">
    <location>
        <begin position="51"/>
        <end position="69"/>
    </location>
</feature>
<organism evidence="2 3">
    <name type="scientific">Geodia barretti</name>
    <name type="common">Barrett's horny sponge</name>
    <dbReference type="NCBI Taxonomy" id="519541"/>
    <lineage>
        <taxon>Eukaryota</taxon>
        <taxon>Metazoa</taxon>
        <taxon>Porifera</taxon>
        <taxon>Demospongiae</taxon>
        <taxon>Heteroscleromorpha</taxon>
        <taxon>Tetractinellida</taxon>
        <taxon>Astrophorina</taxon>
        <taxon>Geodiidae</taxon>
        <taxon>Geodia</taxon>
    </lineage>
</organism>
<feature type="region of interest" description="Disordered" evidence="1">
    <location>
        <begin position="34"/>
        <end position="133"/>
    </location>
</feature>
<gene>
    <name evidence="2" type="ORF">GBAR_LOCUS14060</name>
</gene>
<evidence type="ECO:0000313" key="3">
    <source>
        <dbReference type="Proteomes" id="UP001174909"/>
    </source>
</evidence>
<name>A0AA35WP98_GEOBA</name>
<dbReference type="EMBL" id="CASHTH010002056">
    <property type="protein sequence ID" value="CAI8024176.1"/>
    <property type="molecule type" value="Genomic_DNA"/>
</dbReference>
<dbReference type="AlphaFoldDB" id="A0AA35WP98"/>
<reference evidence="2" key="1">
    <citation type="submission" date="2023-03" db="EMBL/GenBank/DDBJ databases">
        <authorList>
            <person name="Steffen K."/>
            <person name="Cardenas P."/>
        </authorList>
    </citation>
    <scope>NUCLEOTIDE SEQUENCE</scope>
</reference>
<proteinExistence type="predicted"/>
<sequence length="145" mass="16392">MTRWSQYCRPGQERHDYCSMHSLTSSTRQLNIMRREDEEGGWQEDHHPQSKEGSSNSDDDSSGSTVSSGEGAPPIPLSLRPVPSEDPSLEGDDSQLDDLMFMLKTQNMPDEDDDDTTPFFPESPRKPTTSEHLELRRISIADTHL</sequence>
<feature type="compositionally biased region" description="Acidic residues" evidence="1">
    <location>
        <begin position="87"/>
        <end position="96"/>
    </location>
</feature>
<keyword evidence="3" id="KW-1185">Reference proteome</keyword>